<evidence type="ECO:0000313" key="3">
    <source>
        <dbReference type="Proteomes" id="UP001189429"/>
    </source>
</evidence>
<gene>
    <name evidence="2" type="ORF">PCOR1329_LOCUS37890</name>
</gene>
<reference evidence="2" key="1">
    <citation type="submission" date="2023-10" db="EMBL/GenBank/DDBJ databases">
        <authorList>
            <person name="Chen Y."/>
            <person name="Shah S."/>
            <person name="Dougan E. K."/>
            <person name="Thang M."/>
            <person name="Chan C."/>
        </authorList>
    </citation>
    <scope>NUCLEOTIDE SEQUENCE [LARGE SCALE GENOMIC DNA]</scope>
</reference>
<proteinExistence type="predicted"/>
<keyword evidence="3" id="KW-1185">Reference proteome</keyword>
<dbReference type="EMBL" id="CAUYUJ010014591">
    <property type="protein sequence ID" value="CAK0843589.1"/>
    <property type="molecule type" value="Genomic_DNA"/>
</dbReference>
<evidence type="ECO:0008006" key="4">
    <source>
        <dbReference type="Google" id="ProtNLM"/>
    </source>
</evidence>
<accession>A0ABN9TCX5</accession>
<evidence type="ECO:0000256" key="1">
    <source>
        <dbReference type="SAM" id="MobiDB-lite"/>
    </source>
</evidence>
<comment type="caution">
    <text evidence="2">The sequence shown here is derived from an EMBL/GenBank/DDBJ whole genome shotgun (WGS) entry which is preliminary data.</text>
</comment>
<protein>
    <recommendedName>
        <fullName evidence="4">Phospholipase B-like</fullName>
    </recommendedName>
</protein>
<feature type="non-terminal residue" evidence="2">
    <location>
        <position position="1"/>
    </location>
</feature>
<organism evidence="2 3">
    <name type="scientific">Prorocentrum cordatum</name>
    <dbReference type="NCBI Taxonomy" id="2364126"/>
    <lineage>
        <taxon>Eukaryota</taxon>
        <taxon>Sar</taxon>
        <taxon>Alveolata</taxon>
        <taxon>Dinophyceae</taxon>
        <taxon>Prorocentrales</taxon>
        <taxon>Prorocentraceae</taxon>
        <taxon>Prorocentrum</taxon>
    </lineage>
</organism>
<feature type="non-terminal residue" evidence="2">
    <location>
        <position position="140"/>
    </location>
</feature>
<name>A0ABN9TCX5_9DINO</name>
<feature type="region of interest" description="Disordered" evidence="1">
    <location>
        <begin position="117"/>
        <end position="140"/>
    </location>
</feature>
<dbReference type="Proteomes" id="UP001189429">
    <property type="component" value="Unassembled WGS sequence"/>
</dbReference>
<feature type="compositionally biased region" description="Acidic residues" evidence="1">
    <location>
        <begin position="122"/>
        <end position="140"/>
    </location>
</feature>
<evidence type="ECO:0000313" key="2">
    <source>
        <dbReference type="EMBL" id="CAK0843589.1"/>
    </source>
</evidence>
<sequence>PPPWLLGDLLSPKGLKGPDIHAFTAPSATRYDRWRSDEGEVGFAATRVSGMDIKALNPLDDGDSDGLVSFGSASGCANWPHPAGVLRFRDGCLAIHGAPTVEGDEAATGAERTTLYQSADEFGADGPEEGVEADDLTPIP</sequence>